<sequence>AYTNKIDSIQSILSFTEQDARNLLAGLPAQELASGQNFI</sequence>
<reference evidence="1" key="1">
    <citation type="submission" date="2021-02" db="EMBL/GenBank/DDBJ databases">
        <authorList>
            <person name="Nowell W R."/>
        </authorList>
    </citation>
    <scope>NUCLEOTIDE SEQUENCE</scope>
</reference>
<name>A0A820GHI8_9BILA</name>
<organism evidence="1 2">
    <name type="scientific">Adineta steineri</name>
    <dbReference type="NCBI Taxonomy" id="433720"/>
    <lineage>
        <taxon>Eukaryota</taxon>
        <taxon>Metazoa</taxon>
        <taxon>Spiralia</taxon>
        <taxon>Gnathifera</taxon>
        <taxon>Rotifera</taxon>
        <taxon>Eurotatoria</taxon>
        <taxon>Bdelloidea</taxon>
        <taxon>Adinetida</taxon>
        <taxon>Adinetidae</taxon>
        <taxon>Adineta</taxon>
    </lineage>
</organism>
<evidence type="ECO:0000313" key="2">
    <source>
        <dbReference type="Proteomes" id="UP000663881"/>
    </source>
</evidence>
<protein>
    <submittedName>
        <fullName evidence="1">Uncharacterized protein</fullName>
    </submittedName>
</protein>
<gene>
    <name evidence="1" type="ORF">OKA104_LOCUS45015</name>
</gene>
<proteinExistence type="predicted"/>
<dbReference type="Proteomes" id="UP000663881">
    <property type="component" value="Unassembled WGS sequence"/>
</dbReference>
<dbReference type="AlphaFoldDB" id="A0A820GHI8"/>
<comment type="caution">
    <text evidence="1">The sequence shown here is derived from an EMBL/GenBank/DDBJ whole genome shotgun (WGS) entry which is preliminary data.</text>
</comment>
<dbReference type="EMBL" id="CAJOAY010014386">
    <property type="protein sequence ID" value="CAF4277746.1"/>
    <property type="molecule type" value="Genomic_DNA"/>
</dbReference>
<evidence type="ECO:0000313" key="1">
    <source>
        <dbReference type="EMBL" id="CAF4277746.1"/>
    </source>
</evidence>
<accession>A0A820GHI8</accession>
<feature type="non-terminal residue" evidence="1">
    <location>
        <position position="1"/>
    </location>
</feature>